<accession>A0A5J6MEP6</accession>
<dbReference type="GO" id="GO:0008643">
    <property type="term" value="P:carbohydrate transport"/>
    <property type="evidence" value="ECO:0007669"/>
    <property type="project" value="InterPro"/>
</dbReference>
<dbReference type="EMBL" id="CP042906">
    <property type="protein sequence ID" value="QEX15938.1"/>
    <property type="molecule type" value="Genomic_DNA"/>
</dbReference>
<keyword evidence="2" id="KW-0732">Signal</keyword>
<protein>
    <submittedName>
        <fullName evidence="3">Porin</fullName>
    </submittedName>
</protein>
<dbReference type="InterPro" id="IPR038673">
    <property type="entry name" value="OprB_sf"/>
</dbReference>
<dbReference type="InterPro" id="IPR052932">
    <property type="entry name" value="OprB_Porin"/>
</dbReference>
<dbReference type="Pfam" id="PF04966">
    <property type="entry name" value="OprB"/>
    <property type="match status" value="1"/>
</dbReference>
<keyword evidence="4" id="KW-1185">Reference proteome</keyword>
<evidence type="ECO:0000256" key="1">
    <source>
        <dbReference type="ARBA" id="ARBA00008769"/>
    </source>
</evidence>
<reference evidence="3 4" key="1">
    <citation type="submission" date="2019-08" db="EMBL/GenBank/DDBJ databases">
        <title>Hyperibacter terrae gen. nov., sp. nov. and Hyperibacter viscosus sp. nov., two new members in the family Rhodospirillaceae isolated from the rhizosphere of Hypericum perforatum.</title>
        <authorList>
            <person name="Noviana Z."/>
        </authorList>
    </citation>
    <scope>NUCLEOTIDE SEQUENCE [LARGE SCALE GENOMIC DNA]</scope>
    <source>
        <strain evidence="3 4">R5913</strain>
    </source>
</reference>
<feature type="chain" id="PRO_5023977133" evidence="2">
    <location>
        <begin position="28"/>
        <end position="458"/>
    </location>
</feature>
<feature type="signal peptide" evidence="2">
    <location>
        <begin position="1"/>
        <end position="27"/>
    </location>
</feature>
<dbReference type="InterPro" id="IPR007049">
    <property type="entry name" value="Carb-sel_porin_OprB"/>
</dbReference>
<dbReference type="PANTHER" id="PTHR37944:SF1">
    <property type="entry name" value="PORIN B"/>
    <property type="match status" value="1"/>
</dbReference>
<proteinExistence type="inferred from homology"/>
<evidence type="ECO:0000313" key="3">
    <source>
        <dbReference type="EMBL" id="QEX15938.1"/>
    </source>
</evidence>
<dbReference type="RefSeq" id="WP_225308569.1">
    <property type="nucleotide sequence ID" value="NZ_CP042906.1"/>
</dbReference>
<gene>
    <name evidence="3" type="ORF">FRZ44_12280</name>
</gene>
<dbReference type="GO" id="GO:0016020">
    <property type="term" value="C:membrane"/>
    <property type="evidence" value="ECO:0007669"/>
    <property type="project" value="InterPro"/>
</dbReference>
<dbReference type="AlphaFoldDB" id="A0A5J6MEP6"/>
<name>A0A5J6MEP6_9PROT</name>
<evidence type="ECO:0000256" key="2">
    <source>
        <dbReference type="RuleBase" id="RU363072"/>
    </source>
</evidence>
<dbReference type="GO" id="GO:0015288">
    <property type="term" value="F:porin activity"/>
    <property type="evidence" value="ECO:0007669"/>
    <property type="project" value="InterPro"/>
</dbReference>
<evidence type="ECO:0000313" key="4">
    <source>
        <dbReference type="Proteomes" id="UP000326202"/>
    </source>
</evidence>
<sequence>MIAMRVALRAGLFAAIVAILASRAASADDDIWHLEKLSGDWGGVRTELQNQGFDITLDYVGETMGDVSGGVERGFVYQGRLQLSLDVDLDKLMGWQGALFHVTGYQIQRTGGGIGARSGALSDPSSIEAHPSTRLFTLWLQQSLFDDEVSVRVGQLAADDEFMISPTAANLLNSTFGFADILALNLPSGGPEYPLATPGLRIQVNPTPELSLLAAVFSGDPAGDTCSGNPQLCNGSGTTFSFSGGTFWIGEAQYAINQGDQAEGLPGVYKLGVWYQDASFADQRFGVDAAGNKVSLASGAAVGAENHEGNGGIYGLADQTLWRSNDKDRTLNAFLRIGVSPADRNLISFYVDGGLGFTGLVPTRDQDTLTFGAAYARISDDAAHLDKDTRRLDDPSFPVRDEEIVLELSYLAQVTPAVTLQPDIQYIIRPGGSAPDPGDPDGTIPNALVLGVRATLVF</sequence>
<dbReference type="Proteomes" id="UP000326202">
    <property type="component" value="Chromosome"/>
</dbReference>
<organism evidence="3 4">
    <name type="scientific">Hypericibacter terrae</name>
    <dbReference type="NCBI Taxonomy" id="2602015"/>
    <lineage>
        <taxon>Bacteria</taxon>
        <taxon>Pseudomonadati</taxon>
        <taxon>Pseudomonadota</taxon>
        <taxon>Alphaproteobacteria</taxon>
        <taxon>Rhodospirillales</taxon>
        <taxon>Dongiaceae</taxon>
        <taxon>Hypericibacter</taxon>
    </lineage>
</organism>
<dbReference type="PANTHER" id="PTHR37944">
    <property type="entry name" value="PORIN B"/>
    <property type="match status" value="1"/>
</dbReference>
<dbReference type="Gene3D" id="2.40.160.180">
    <property type="entry name" value="Carbohydrate-selective porin OprB"/>
    <property type="match status" value="1"/>
</dbReference>
<comment type="similarity">
    <text evidence="1 2">Belongs to the OprB family.</text>
</comment>
<dbReference type="KEGG" id="htq:FRZ44_12280"/>